<proteinExistence type="predicted"/>
<gene>
    <name evidence="1" type="ORF">DT351_03355</name>
</gene>
<dbReference type="InterPro" id="IPR038666">
    <property type="entry name" value="SSP1_head-tail_sf"/>
</dbReference>
<evidence type="ECO:0000313" key="1">
    <source>
        <dbReference type="EMBL" id="AXN35448.1"/>
    </source>
</evidence>
<dbReference type="InterPro" id="IPR008767">
    <property type="entry name" value="Phage_SPP1_head-tail_adaptor"/>
</dbReference>
<protein>
    <submittedName>
        <fullName evidence="1">Head-tail adaptor protein</fullName>
    </submittedName>
</protein>
<dbReference type="Proteomes" id="UP000257607">
    <property type="component" value="Chromosome"/>
</dbReference>
<dbReference type="Pfam" id="PF05521">
    <property type="entry name" value="Phage_HCP"/>
    <property type="match status" value="1"/>
</dbReference>
<dbReference type="AlphaFoldDB" id="A0A385AD07"/>
<evidence type="ECO:0000313" key="2">
    <source>
        <dbReference type="Proteomes" id="UP000257607"/>
    </source>
</evidence>
<dbReference type="EMBL" id="CP031003">
    <property type="protein sequence ID" value="AXN35448.1"/>
    <property type="molecule type" value="Genomic_DNA"/>
</dbReference>
<accession>A0A385AD07</accession>
<reference evidence="1 2" key="1">
    <citation type="submission" date="2018-07" db="EMBL/GenBank/DDBJ databases">
        <title>Lactobacillus curvatus genome sequence.</title>
        <authorList>
            <person name="Prechtl R."/>
        </authorList>
    </citation>
    <scope>NUCLEOTIDE SEQUENCE [LARGE SCALE GENOMIC DNA]</scope>
    <source>
        <strain evidence="1 2">TMW 1.1928</strain>
    </source>
</reference>
<dbReference type="Gene3D" id="2.40.10.270">
    <property type="entry name" value="Bacteriophage SPP1 head-tail adaptor protein"/>
    <property type="match status" value="1"/>
</dbReference>
<organism evidence="1 2">
    <name type="scientific">Latilactobacillus curvatus</name>
    <name type="common">Lactobacillus curvatus</name>
    <dbReference type="NCBI Taxonomy" id="28038"/>
    <lineage>
        <taxon>Bacteria</taxon>
        <taxon>Bacillati</taxon>
        <taxon>Bacillota</taxon>
        <taxon>Bacilli</taxon>
        <taxon>Lactobacillales</taxon>
        <taxon>Lactobacillaceae</taxon>
        <taxon>Latilactobacillus</taxon>
    </lineage>
</organism>
<name>A0A385AD07_LATCU</name>
<sequence length="150" mass="17634">MMYYIEQFVRNSIIGAVVIRMIYHMELYHLSSSCAGSITMTRSVKRMIISRLNNRITFFSLAPGVNDDGVPIENIRTDEYSCWAEVAKSTNKEFKEITKETTDFYIRYRQNKLVDQTWKIDFDGRVYEIVQVEEDFLNHDLTKIKGVLVK</sequence>
<dbReference type="NCBIfam" id="TIGR01563">
    <property type="entry name" value="gp16_SPP1"/>
    <property type="match status" value="1"/>
</dbReference>